<dbReference type="SUPFAM" id="SSF46689">
    <property type="entry name" value="Homeodomain-like"/>
    <property type="match status" value="1"/>
</dbReference>
<feature type="domain" description="Homeobox" evidence="7">
    <location>
        <begin position="1"/>
        <end position="59"/>
    </location>
</feature>
<proteinExistence type="predicted"/>
<evidence type="ECO:0000256" key="2">
    <source>
        <dbReference type="ARBA" id="ARBA00023125"/>
    </source>
</evidence>
<dbReference type="Pfam" id="PF00046">
    <property type="entry name" value="Homeodomain"/>
    <property type="match status" value="1"/>
</dbReference>
<dbReference type="Gene3D" id="1.10.10.60">
    <property type="entry name" value="Homeodomain-like"/>
    <property type="match status" value="1"/>
</dbReference>
<dbReference type="Proteomes" id="UP001516400">
    <property type="component" value="Unassembled WGS sequence"/>
</dbReference>
<keyword evidence="9" id="KW-1185">Reference proteome</keyword>
<dbReference type="EMBL" id="JABFTP020000083">
    <property type="protein sequence ID" value="KAL3275243.1"/>
    <property type="molecule type" value="Genomic_DNA"/>
</dbReference>
<comment type="caution">
    <text evidence="8">The sequence shown here is derived from an EMBL/GenBank/DDBJ whole genome shotgun (WGS) entry which is preliminary data.</text>
</comment>
<organism evidence="8 9">
    <name type="scientific">Cryptolaemus montrouzieri</name>
    <dbReference type="NCBI Taxonomy" id="559131"/>
    <lineage>
        <taxon>Eukaryota</taxon>
        <taxon>Metazoa</taxon>
        <taxon>Ecdysozoa</taxon>
        <taxon>Arthropoda</taxon>
        <taxon>Hexapoda</taxon>
        <taxon>Insecta</taxon>
        <taxon>Pterygota</taxon>
        <taxon>Neoptera</taxon>
        <taxon>Endopterygota</taxon>
        <taxon>Coleoptera</taxon>
        <taxon>Polyphaga</taxon>
        <taxon>Cucujiformia</taxon>
        <taxon>Coccinelloidea</taxon>
        <taxon>Coccinellidae</taxon>
        <taxon>Scymninae</taxon>
        <taxon>Scymnini</taxon>
        <taxon>Cryptolaemus</taxon>
    </lineage>
</organism>
<evidence type="ECO:0000256" key="5">
    <source>
        <dbReference type="PROSITE-ProRule" id="PRU00108"/>
    </source>
</evidence>
<dbReference type="InterPro" id="IPR009057">
    <property type="entry name" value="Homeodomain-like_sf"/>
</dbReference>
<dbReference type="GO" id="GO:0005634">
    <property type="term" value="C:nucleus"/>
    <property type="evidence" value="ECO:0007669"/>
    <property type="project" value="UniProtKB-SubCell"/>
</dbReference>
<dbReference type="InterPro" id="IPR001356">
    <property type="entry name" value="HD"/>
</dbReference>
<gene>
    <name evidence="8" type="ORF">HHI36_020012</name>
</gene>
<protein>
    <recommendedName>
        <fullName evidence="7">Homeobox domain-containing protein</fullName>
    </recommendedName>
</protein>
<evidence type="ECO:0000259" key="7">
    <source>
        <dbReference type="PROSITE" id="PS50071"/>
    </source>
</evidence>
<sequence>GLRTRQNFTETQVKMMSEVFQTRPYPTKEMIMELGRLMLVPEERIKVWFQNRRQRLRSVKNINHPER</sequence>
<evidence type="ECO:0000256" key="6">
    <source>
        <dbReference type="RuleBase" id="RU000682"/>
    </source>
</evidence>
<accession>A0ABD2N9C7</accession>
<dbReference type="PROSITE" id="PS50071">
    <property type="entry name" value="HOMEOBOX_2"/>
    <property type="match status" value="1"/>
</dbReference>
<feature type="DNA-binding region" description="Homeobox" evidence="5">
    <location>
        <begin position="3"/>
        <end position="60"/>
    </location>
</feature>
<dbReference type="InterPro" id="IPR051306">
    <property type="entry name" value="Homeobox_regulator"/>
</dbReference>
<evidence type="ECO:0000313" key="8">
    <source>
        <dbReference type="EMBL" id="KAL3275243.1"/>
    </source>
</evidence>
<dbReference type="SMART" id="SM00389">
    <property type="entry name" value="HOX"/>
    <property type="match status" value="1"/>
</dbReference>
<dbReference type="CDD" id="cd00086">
    <property type="entry name" value="homeodomain"/>
    <property type="match status" value="1"/>
</dbReference>
<evidence type="ECO:0000256" key="4">
    <source>
        <dbReference type="ARBA" id="ARBA00023242"/>
    </source>
</evidence>
<dbReference type="PANTHER" id="PTHR46123:SF4">
    <property type="entry name" value="MIX-TYPE HOMEOBOX GENE 1-RELATED"/>
    <property type="match status" value="1"/>
</dbReference>
<keyword evidence="3 5" id="KW-0371">Homeobox</keyword>
<evidence type="ECO:0000256" key="1">
    <source>
        <dbReference type="ARBA" id="ARBA00004123"/>
    </source>
</evidence>
<comment type="subcellular location">
    <subcellularLocation>
        <location evidence="1 5 6">Nucleus</location>
    </subcellularLocation>
</comment>
<reference evidence="8 9" key="1">
    <citation type="journal article" date="2021" name="BMC Biol.">
        <title>Horizontally acquired antibacterial genes associated with adaptive radiation of ladybird beetles.</title>
        <authorList>
            <person name="Li H.S."/>
            <person name="Tang X.F."/>
            <person name="Huang Y.H."/>
            <person name="Xu Z.Y."/>
            <person name="Chen M.L."/>
            <person name="Du X.Y."/>
            <person name="Qiu B.Y."/>
            <person name="Chen P.T."/>
            <person name="Zhang W."/>
            <person name="Slipinski A."/>
            <person name="Escalona H.E."/>
            <person name="Waterhouse R.M."/>
            <person name="Zwick A."/>
            <person name="Pang H."/>
        </authorList>
    </citation>
    <scope>NUCLEOTIDE SEQUENCE [LARGE SCALE GENOMIC DNA]</scope>
    <source>
        <strain evidence="8">SYSU2018</strain>
    </source>
</reference>
<feature type="non-terminal residue" evidence="8">
    <location>
        <position position="1"/>
    </location>
</feature>
<keyword evidence="2 5" id="KW-0238">DNA-binding</keyword>
<evidence type="ECO:0000256" key="3">
    <source>
        <dbReference type="ARBA" id="ARBA00023155"/>
    </source>
</evidence>
<name>A0ABD2N9C7_9CUCU</name>
<dbReference type="PANTHER" id="PTHR46123">
    <property type="entry name" value="MIX-TYPE HOMEOBOX GENE 1-RELATED"/>
    <property type="match status" value="1"/>
</dbReference>
<dbReference type="GO" id="GO:0003677">
    <property type="term" value="F:DNA binding"/>
    <property type="evidence" value="ECO:0007669"/>
    <property type="project" value="UniProtKB-UniRule"/>
</dbReference>
<keyword evidence="4 5" id="KW-0539">Nucleus</keyword>
<evidence type="ECO:0000313" key="9">
    <source>
        <dbReference type="Proteomes" id="UP001516400"/>
    </source>
</evidence>
<dbReference type="AlphaFoldDB" id="A0ABD2N9C7"/>